<dbReference type="AlphaFoldDB" id="A0A516V7F7"/>
<feature type="region of interest" description="Disordered" evidence="1">
    <location>
        <begin position="50"/>
        <end position="87"/>
    </location>
</feature>
<reference evidence="2 3" key="1">
    <citation type="submission" date="2019-07" db="EMBL/GenBank/DDBJ databases">
        <title>Lysobacter weifangensis sp. nov., isolated from bensulfuron-methyl contaminated farmland soil.</title>
        <authorList>
            <person name="Zhao H."/>
        </authorList>
    </citation>
    <scope>NUCLEOTIDE SEQUENCE [LARGE SCALE GENOMIC DNA]</scope>
    <source>
        <strain evidence="2 3">CC-Bw-6</strain>
    </source>
</reference>
<keyword evidence="3" id="KW-1185">Reference proteome</keyword>
<organism evidence="2 3">
    <name type="scientific">Pseudoluteimonas lycopersici</name>
    <dbReference type="NCBI Taxonomy" id="1324796"/>
    <lineage>
        <taxon>Bacteria</taxon>
        <taxon>Pseudomonadati</taxon>
        <taxon>Pseudomonadota</taxon>
        <taxon>Gammaproteobacteria</taxon>
        <taxon>Lysobacterales</taxon>
        <taxon>Lysobacteraceae</taxon>
        <taxon>Pseudoluteimonas</taxon>
    </lineage>
</organism>
<evidence type="ECO:0000313" key="2">
    <source>
        <dbReference type="EMBL" id="QDQ74476.1"/>
    </source>
</evidence>
<dbReference type="Proteomes" id="UP000315891">
    <property type="component" value="Chromosome"/>
</dbReference>
<name>A0A516V7F7_9GAMM</name>
<evidence type="ECO:0000256" key="1">
    <source>
        <dbReference type="SAM" id="MobiDB-lite"/>
    </source>
</evidence>
<dbReference type="OrthoDB" id="6025819at2"/>
<accession>A0A516V7F7</accession>
<feature type="compositionally biased region" description="Basic and acidic residues" evidence="1">
    <location>
        <begin position="50"/>
        <end position="84"/>
    </location>
</feature>
<dbReference type="InterPro" id="IPR024572">
    <property type="entry name" value="RcnB"/>
</dbReference>
<sequence length="153" mass="17765">MPWRSARLRHLPLHVLPEEVRMKFANTRNTVLMAAVALVLGTLSGQALAKDHDDHGHGHDDHHGDYDGRDRHYHEQSDHWDNGRRGPPPWARGHDYRGYDYPRVIIVPVPDYRRYQLYAPRNGYRWVRDDAGHYLLVSIASGIISDILYRNGL</sequence>
<dbReference type="Pfam" id="PF11776">
    <property type="entry name" value="RcnB"/>
    <property type="match status" value="1"/>
</dbReference>
<dbReference type="EMBL" id="CP041742">
    <property type="protein sequence ID" value="QDQ74476.1"/>
    <property type="molecule type" value="Genomic_DNA"/>
</dbReference>
<evidence type="ECO:0008006" key="4">
    <source>
        <dbReference type="Google" id="ProtNLM"/>
    </source>
</evidence>
<evidence type="ECO:0000313" key="3">
    <source>
        <dbReference type="Proteomes" id="UP000315891"/>
    </source>
</evidence>
<dbReference type="Gene3D" id="3.10.450.160">
    <property type="entry name" value="inner membrane protein cigr"/>
    <property type="match status" value="1"/>
</dbReference>
<gene>
    <name evidence="2" type="ORF">FNZ56_11580</name>
</gene>
<protein>
    <recommendedName>
        <fullName evidence="4">RcnB family protein</fullName>
    </recommendedName>
</protein>
<proteinExistence type="predicted"/>